<sequence>MNKFQNTTTQIMVGDVDISGGFNILLGKADNLPERNPGNNRFHEIVKSFAASYHDLTQRSEKTLVVSTILAQIESEGGKFYKVESGKLVLVTDTRVAKSKIGHSLRDLRPTGTKGGKKEGRGSLDTGAQIELARKRAMDFRQGPPAPKRQKPSQPKKKKSSEPKPETPTVSGPHPTLAAMLFGPGNYVEAPVPAVVGQMNDVAALRPRTGEILDFPSIDHIQLGSTASEEENQKRIDTDPYYGSWSRNSSSSLARSASCESMDSLSLTDDTLDCERDSFSSTSWLDELNRTESMETIDSLAVIVTPDFARPLLTGGMLDDLARPEPKRPCATHESNSYSTASLEGIEELAAPMNYSKDDGVIHNMLDYLEQAYEICEHRDQ</sequence>
<evidence type="ECO:0000313" key="3">
    <source>
        <dbReference type="EMBL" id="CAD9286647.1"/>
    </source>
</evidence>
<dbReference type="EMBL" id="HBGK01028453">
    <property type="protein sequence ID" value="CAD9286647.1"/>
    <property type="molecule type" value="Transcribed_RNA"/>
</dbReference>
<feature type="compositionally biased region" description="Basic residues" evidence="1">
    <location>
        <begin position="148"/>
        <end position="159"/>
    </location>
</feature>
<protein>
    <recommendedName>
        <fullName evidence="2">DUF6824 domain-containing protein</fullName>
    </recommendedName>
</protein>
<feature type="domain" description="DUF6824" evidence="2">
    <location>
        <begin position="24"/>
        <end position="107"/>
    </location>
</feature>
<proteinExistence type="predicted"/>
<feature type="region of interest" description="Disordered" evidence="1">
    <location>
        <begin position="102"/>
        <end position="177"/>
    </location>
</feature>
<dbReference type="AlphaFoldDB" id="A0A7S1V3R8"/>
<dbReference type="Pfam" id="PF20710">
    <property type="entry name" value="DUF6824"/>
    <property type="match status" value="1"/>
</dbReference>
<organism evidence="3">
    <name type="scientific">Grammatophora oceanica</name>
    <dbReference type="NCBI Taxonomy" id="210454"/>
    <lineage>
        <taxon>Eukaryota</taxon>
        <taxon>Sar</taxon>
        <taxon>Stramenopiles</taxon>
        <taxon>Ochrophyta</taxon>
        <taxon>Bacillariophyta</taxon>
        <taxon>Fragilariophyceae</taxon>
        <taxon>Fragilariophycidae</taxon>
        <taxon>Rhabdonematales</taxon>
        <taxon>Grammatophoraceae</taxon>
        <taxon>Grammatophora</taxon>
    </lineage>
</organism>
<dbReference type="InterPro" id="IPR049227">
    <property type="entry name" value="DUF6824"/>
</dbReference>
<gene>
    <name evidence="3" type="ORF">GOCE00092_LOCUS14792</name>
</gene>
<evidence type="ECO:0000256" key="1">
    <source>
        <dbReference type="SAM" id="MobiDB-lite"/>
    </source>
</evidence>
<evidence type="ECO:0000259" key="2">
    <source>
        <dbReference type="Pfam" id="PF20710"/>
    </source>
</evidence>
<accession>A0A7S1V3R8</accession>
<reference evidence="3" key="1">
    <citation type="submission" date="2021-01" db="EMBL/GenBank/DDBJ databases">
        <authorList>
            <person name="Corre E."/>
            <person name="Pelletier E."/>
            <person name="Niang G."/>
            <person name="Scheremetjew M."/>
            <person name="Finn R."/>
            <person name="Kale V."/>
            <person name="Holt S."/>
            <person name="Cochrane G."/>
            <person name="Meng A."/>
            <person name="Brown T."/>
            <person name="Cohen L."/>
        </authorList>
    </citation>
    <scope>NUCLEOTIDE SEQUENCE</scope>
    <source>
        <strain evidence="3">CCMP 410</strain>
    </source>
</reference>
<name>A0A7S1V3R8_9STRA</name>